<feature type="non-terminal residue" evidence="2">
    <location>
        <position position="148"/>
    </location>
</feature>
<feature type="region of interest" description="Disordered" evidence="1">
    <location>
        <begin position="1"/>
        <end position="111"/>
    </location>
</feature>
<evidence type="ECO:0000313" key="2">
    <source>
        <dbReference type="EMBL" id="GMS91791.1"/>
    </source>
</evidence>
<name>A0AAV5TG93_9BILA</name>
<protein>
    <submittedName>
        <fullName evidence="2">Uncharacterized protein</fullName>
    </submittedName>
</protein>
<feature type="compositionally biased region" description="Basic and acidic residues" evidence="1">
    <location>
        <begin position="73"/>
        <end position="106"/>
    </location>
</feature>
<dbReference type="AlphaFoldDB" id="A0AAV5TG93"/>
<feature type="non-terminal residue" evidence="2">
    <location>
        <position position="1"/>
    </location>
</feature>
<keyword evidence="3" id="KW-1185">Reference proteome</keyword>
<dbReference type="Proteomes" id="UP001432027">
    <property type="component" value="Unassembled WGS sequence"/>
</dbReference>
<organism evidence="2 3">
    <name type="scientific">Pristionchus entomophagus</name>
    <dbReference type="NCBI Taxonomy" id="358040"/>
    <lineage>
        <taxon>Eukaryota</taxon>
        <taxon>Metazoa</taxon>
        <taxon>Ecdysozoa</taxon>
        <taxon>Nematoda</taxon>
        <taxon>Chromadorea</taxon>
        <taxon>Rhabditida</taxon>
        <taxon>Rhabditina</taxon>
        <taxon>Diplogasteromorpha</taxon>
        <taxon>Diplogasteroidea</taxon>
        <taxon>Neodiplogasteridae</taxon>
        <taxon>Pristionchus</taxon>
    </lineage>
</organism>
<proteinExistence type="predicted"/>
<accession>A0AAV5TG93</accession>
<dbReference type="EMBL" id="BTSX01000004">
    <property type="protein sequence ID" value="GMS91791.1"/>
    <property type="molecule type" value="Genomic_DNA"/>
</dbReference>
<evidence type="ECO:0000313" key="3">
    <source>
        <dbReference type="Proteomes" id="UP001432027"/>
    </source>
</evidence>
<reference evidence="2" key="1">
    <citation type="submission" date="2023-10" db="EMBL/GenBank/DDBJ databases">
        <title>Genome assembly of Pristionchus species.</title>
        <authorList>
            <person name="Yoshida K."/>
            <person name="Sommer R.J."/>
        </authorList>
    </citation>
    <scope>NUCLEOTIDE SEQUENCE</scope>
    <source>
        <strain evidence="2">RS0144</strain>
    </source>
</reference>
<comment type="caution">
    <text evidence="2">The sequence shown here is derived from an EMBL/GenBank/DDBJ whole genome shotgun (WGS) entry which is preliminary data.</text>
</comment>
<sequence length="148" mass="17525">RPTRSAPKPARFLDYVEEPEGTSVPKKKMRMTVKFSDFSEDEDNGPSTSSSSRSATKKKERNDLESEEENEEREARNEKGKKEEHNKLENEEKRKSKEDRRKTIEKKSHKVYQSLVSKIARFEVQSRRYIKRDTPDPQVMDHQIRKEV</sequence>
<gene>
    <name evidence="2" type="ORF">PENTCL1PPCAC_13966</name>
</gene>
<evidence type="ECO:0000256" key="1">
    <source>
        <dbReference type="SAM" id="MobiDB-lite"/>
    </source>
</evidence>